<dbReference type="GO" id="GO:0043190">
    <property type="term" value="C:ATP-binding cassette (ABC) transporter complex"/>
    <property type="evidence" value="ECO:0007669"/>
    <property type="project" value="InterPro"/>
</dbReference>
<dbReference type="GO" id="GO:1904680">
    <property type="term" value="F:peptide transmembrane transporter activity"/>
    <property type="evidence" value="ECO:0007669"/>
    <property type="project" value="TreeGrafter"/>
</dbReference>
<evidence type="ECO:0000256" key="4">
    <source>
        <dbReference type="SAM" id="SignalP"/>
    </source>
</evidence>
<feature type="domain" description="Solute-binding protein family 5" evidence="5">
    <location>
        <begin position="75"/>
        <end position="434"/>
    </location>
</feature>
<comment type="subcellular location">
    <subcellularLocation>
        <location evidence="1">Cell membrane</location>
        <topology evidence="1">Lipid-anchor</topology>
    </subcellularLocation>
</comment>
<name>A0A255GC82_9ACTN</name>
<evidence type="ECO:0000313" key="7">
    <source>
        <dbReference type="Proteomes" id="UP000215896"/>
    </source>
</evidence>
<comment type="similarity">
    <text evidence="2">Belongs to the bacterial solute-binding protein 5 family.</text>
</comment>
<dbReference type="InterPro" id="IPR000914">
    <property type="entry name" value="SBP_5_dom"/>
</dbReference>
<keyword evidence="7" id="KW-1185">Reference proteome</keyword>
<dbReference type="Gene3D" id="3.10.105.10">
    <property type="entry name" value="Dipeptide-binding Protein, Domain 3"/>
    <property type="match status" value="1"/>
</dbReference>
<proteinExistence type="inferred from homology"/>
<dbReference type="PROSITE" id="PS01040">
    <property type="entry name" value="SBP_BACTERIAL_5"/>
    <property type="match status" value="1"/>
</dbReference>
<evidence type="ECO:0000256" key="3">
    <source>
        <dbReference type="ARBA" id="ARBA00022729"/>
    </source>
</evidence>
<dbReference type="RefSeq" id="WP_094406226.1">
    <property type="nucleotide sequence ID" value="NZ_NMVO01000016.1"/>
</dbReference>
<dbReference type="InterPro" id="IPR039424">
    <property type="entry name" value="SBP_5"/>
</dbReference>
<dbReference type="SUPFAM" id="SSF53850">
    <property type="entry name" value="Periplasmic binding protein-like II"/>
    <property type="match status" value="1"/>
</dbReference>
<feature type="signal peptide" evidence="4">
    <location>
        <begin position="1"/>
        <end position="22"/>
    </location>
</feature>
<sequence>MRLRTMAVWLGLATLLPLVGCAGTTAGTATSENSVIVIADADPDTLNPGLTTSTQTLDVQSKIFEGLIWLDKDGQPQPQLATSWEISPDQLTYNFTLREGVKWHDGRPFTSADVQYSFQTLLKDNARSATVLNRIGQIEAPDERTIRITLKAPYAPFLKQMKVFDTPILPKHVYENTDIKTNPANRNPVGTGPFKFANWKVGQTITLVANREYWATDQPKLDEVVFKIIAEPQNRINAMATGEVDVLPAIYLPQANIAELEGERDVEVHKQTSIPALYFVQMNEANPALAKPEVRRALTQAIDRPRIVAQAMGGLATPGYGSFGNGFPWMVNPDSSYDKLYPLDPDRARAEIAAAGGVPELRLTYDSARPPFQAAAQIIKDNLARIGVQVRLEPAESSVNRDRVYAKRDFDLALQSFTSSGDPAIGYHRMYVTNPGRSANVNATGYSNPRVDELLTQAARVSDQAQRAAAYQQAQAMLDRDVPTLVLFDEQQADVNLTRVGGLYAGQNPSDQFGQVYVRQGS</sequence>
<reference evidence="6 7" key="1">
    <citation type="submission" date="2017-07" db="EMBL/GenBank/DDBJ databases">
        <title>Draft whole genome sequences of clinical Proprionibacteriaceae strains.</title>
        <authorList>
            <person name="Bernier A.-M."/>
            <person name="Bernard K."/>
            <person name="Domingo M.-C."/>
        </authorList>
    </citation>
    <scope>NUCLEOTIDE SEQUENCE [LARGE SCALE GENOMIC DNA]</scope>
    <source>
        <strain evidence="6 7">NML 030167</strain>
    </source>
</reference>
<dbReference type="InterPro" id="IPR030678">
    <property type="entry name" value="Peptide/Ni-bd"/>
</dbReference>
<dbReference type="PANTHER" id="PTHR30290">
    <property type="entry name" value="PERIPLASMIC BINDING COMPONENT OF ABC TRANSPORTER"/>
    <property type="match status" value="1"/>
</dbReference>
<keyword evidence="3 4" id="KW-0732">Signal</keyword>
<accession>A0A255GC82</accession>
<evidence type="ECO:0000256" key="1">
    <source>
        <dbReference type="ARBA" id="ARBA00004193"/>
    </source>
</evidence>
<protein>
    <recommendedName>
        <fullName evidence="5">Solute-binding protein family 5 domain-containing protein</fullName>
    </recommendedName>
</protein>
<evidence type="ECO:0000313" key="6">
    <source>
        <dbReference type="EMBL" id="OYO10494.1"/>
    </source>
</evidence>
<dbReference type="GO" id="GO:0042597">
    <property type="term" value="C:periplasmic space"/>
    <property type="evidence" value="ECO:0007669"/>
    <property type="project" value="UniProtKB-ARBA"/>
</dbReference>
<feature type="chain" id="PRO_5012626303" description="Solute-binding protein family 5 domain-containing protein" evidence="4">
    <location>
        <begin position="23"/>
        <end position="522"/>
    </location>
</feature>
<dbReference type="GO" id="GO:0015833">
    <property type="term" value="P:peptide transport"/>
    <property type="evidence" value="ECO:0007669"/>
    <property type="project" value="TreeGrafter"/>
</dbReference>
<comment type="caution">
    <text evidence="6">The sequence shown here is derived from an EMBL/GenBank/DDBJ whole genome shotgun (WGS) entry which is preliminary data.</text>
</comment>
<dbReference type="PANTHER" id="PTHR30290:SF38">
    <property type="entry name" value="D,D-DIPEPTIDE-BINDING PERIPLASMIC PROTEIN DDPA-RELATED"/>
    <property type="match status" value="1"/>
</dbReference>
<dbReference type="AlphaFoldDB" id="A0A255GC82"/>
<dbReference type="EMBL" id="NMVO01000016">
    <property type="protein sequence ID" value="OYO10494.1"/>
    <property type="molecule type" value="Genomic_DNA"/>
</dbReference>
<dbReference type="Gene3D" id="3.90.76.10">
    <property type="entry name" value="Dipeptide-binding Protein, Domain 1"/>
    <property type="match status" value="1"/>
</dbReference>
<gene>
    <name evidence="6" type="ORF">CGZ94_15855</name>
</gene>
<evidence type="ECO:0000256" key="2">
    <source>
        <dbReference type="ARBA" id="ARBA00005695"/>
    </source>
</evidence>
<dbReference type="OrthoDB" id="9796817at2"/>
<dbReference type="Pfam" id="PF00496">
    <property type="entry name" value="SBP_bac_5"/>
    <property type="match status" value="1"/>
</dbReference>
<dbReference type="InterPro" id="IPR023765">
    <property type="entry name" value="SBP_5_CS"/>
</dbReference>
<evidence type="ECO:0000259" key="5">
    <source>
        <dbReference type="Pfam" id="PF00496"/>
    </source>
</evidence>
<dbReference type="PIRSF" id="PIRSF002741">
    <property type="entry name" value="MppA"/>
    <property type="match status" value="1"/>
</dbReference>
<dbReference type="Gene3D" id="3.40.190.10">
    <property type="entry name" value="Periplasmic binding protein-like II"/>
    <property type="match status" value="1"/>
</dbReference>
<organism evidence="6 7">
    <name type="scientific">Enemella evansiae</name>
    <dbReference type="NCBI Taxonomy" id="2016499"/>
    <lineage>
        <taxon>Bacteria</taxon>
        <taxon>Bacillati</taxon>
        <taxon>Actinomycetota</taxon>
        <taxon>Actinomycetes</taxon>
        <taxon>Propionibacteriales</taxon>
        <taxon>Propionibacteriaceae</taxon>
        <taxon>Enemella</taxon>
    </lineage>
</organism>
<dbReference type="Proteomes" id="UP000215896">
    <property type="component" value="Unassembled WGS sequence"/>
</dbReference>